<feature type="region of interest" description="Disordered" evidence="5">
    <location>
        <begin position="483"/>
        <end position="506"/>
    </location>
</feature>
<feature type="domain" description="FYVE-type" evidence="6">
    <location>
        <begin position="280"/>
        <end position="343"/>
    </location>
</feature>
<feature type="compositionally biased region" description="Polar residues" evidence="5">
    <location>
        <begin position="491"/>
        <end position="501"/>
    </location>
</feature>
<evidence type="ECO:0000256" key="5">
    <source>
        <dbReference type="SAM" id="MobiDB-lite"/>
    </source>
</evidence>
<comment type="caution">
    <text evidence="7">The sequence shown here is derived from an EMBL/GenBank/DDBJ whole genome shotgun (WGS) entry which is preliminary data.</text>
</comment>
<dbReference type="PROSITE" id="PS50178">
    <property type="entry name" value="ZF_FYVE"/>
    <property type="match status" value="1"/>
</dbReference>
<dbReference type="CDD" id="cd00065">
    <property type="entry name" value="FYVE_like_SF"/>
    <property type="match status" value="1"/>
</dbReference>
<evidence type="ECO:0000256" key="4">
    <source>
        <dbReference type="PROSITE-ProRule" id="PRU00091"/>
    </source>
</evidence>
<keyword evidence="2 4" id="KW-0863">Zinc-finger</keyword>
<dbReference type="Proteomes" id="UP001158986">
    <property type="component" value="Unassembled WGS sequence"/>
</dbReference>
<organism evidence="7 8">
    <name type="scientific">Peronospora belbahrii</name>
    <dbReference type="NCBI Taxonomy" id="622444"/>
    <lineage>
        <taxon>Eukaryota</taxon>
        <taxon>Sar</taxon>
        <taxon>Stramenopiles</taxon>
        <taxon>Oomycota</taxon>
        <taxon>Peronosporomycetes</taxon>
        <taxon>Peronosporales</taxon>
        <taxon>Peronosporaceae</taxon>
        <taxon>Peronospora</taxon>
    </lineage>
</organism>
<evidence type="ECO:0000313" key="7">
    <source>
        <dbReference type="EMBL" id="CAH0514811.1"/>
    </source>
</evidence>
<evidence type="ECO:0000256" key="1">
    <source>
        <dbReference type="ARBA" id="ARBA00022723"/>
    </source>
</evidence>
<reference evidence="7 8" key="1">
    <citation type="submission" date="2021-11" db="EMBL/GenBank/DDBJ databases">
        <authorList>
            <person name="Islam A."/>
            <person name="Islam S."/>
            <person name="Flora M.S."/>
            <person name="Rahman M."/>
            <person name="Ziaur R.M."/>
            <person name="Epstein J.H."/>
            <person name="Hassan M."/>
            <person name="Klassen M."/>
            <person name="Woodard K."/>
            <person name="Webb A."/>
            <person name="Webby R.J."/>
            <person name="El Zowalaty M.E."/>
        </authorList>
    </citation>
    <scope>NUCLEOTIDE SEQUENCE [LARGE SCALE GENOMIC DNA]</scope>
    <source>
        <strain evidence="7">Pbs1</strain>
    </source>
</reference>
<sequence>MLNRILKEVKVPFPDDFFPEITVSTELSNDLHRTASQLLNQTLKQESSRTRCHPNEEPDQWKLIGDYNGLQLYRERTFTKGDAIKVNVLGQITGTLENVLLALYASTNGALKTQRAIMHNAYLDAAVLQVLEKDPYSEHDTSFSYQFEGIKWLASAPMGKLMHKRDLCWHEQLGRTQDAHGNEVGYLVMQSVQVDGCPPFEKQGLIRSTAAVCYIFRPLPNKCVRVYMMGKHAVGGKSRIGWSTDLIMVELWLGVANALECVNAKRLSKLVSGKDMLIISGQSKTCDTCDSKLKMLKTNQNCKICGKSVCKYCRMTKMIYPSRNTGNFPCSYFFCKPCLSDAKEKLYGRSAASVSFHSQDSLVRSGSNRSGLLKRTDVQMTGQLGLSIMPLSSDPTPARRQGVQSPDRIGSATIPPVTGIVAYPSSPCRSTSSYSSAQTAVSSAPSMPHYSMPSMNPGVISDGPRSMKAYQLPTGRFSVRPVDSRAVEGSSRVQHTTSNCMRRNAPPRVYDDSHLLGYHDVVLLGNKSPSGSEDMDKQYSVGENEVHRHRLISDDSDMIEESSDEEDAHVTIFRNGRKNHTSIDGVAEGEEIEIIRLSNFGRDSLSKPEPVQLFEKDRRNHFHFNDTAVSSTGDVTTSLDGLTEQEKLMERLMQINMTAEATYLMAKYNSNIHGNFAR</sequence>
<evidence type="ECO:0000259" key="6">
    <source>
        <dbReference type="PROSITE" id="PS50178"/>
    </source>
</evidence>
<proteinExistence type="predicted"/>
<dbReference type="Gene3D" id="3.30.530.20">
    <property type="match status" value="1"/>
</dbReference>
<feature type="region of interest" description="Disordered" evidence="5">
    <location>
        <begin position="387"/>
        <end position="411"/>
    </location>
</feature>
<accession>A0ABN8CSA7</accession>
<protein>
    <recommendedName>
        <fullName evidence="6">FYVE-type domain-containing protein</fullName>
    </recommendedName>
</protein>
<keyword evidence="3" id="KW-0862">Zinc</keyword>
<dbReference type="InterPro" id="IPR052727">
    <property type="entry name" value="Rab4/Rab5_effector"/>
</dbReference>
<dbReference type="InterPro" id="IPR011011">
    <property type="entry name" value="Znf_FYVE_PHD"/>
</dbReference>
<name>A0ABN8CSA7_9STRA</name>
<dbReference type="InterPro" id="IPR023393">
    <property type="entry name" value="START-like_dom_sf"/>
</dbReference>
<keyword evidence="8" id="KW-1185">Reference proteome</keyword>
<dbReference type="Gene3D" id="3.30.40.10">
    <property type="entry name" value="Zinc/RING finger domain, C3HC4 (zinc finger)"/>
    <property type="match status" value="1"/>
</dbReference>
<gene>
    <name evidence="7" type="ORF">PBS001_LOCUS1549</name>
</gene>
<keyword evidence="1" id="KW-0479">Metal-binding</keyword>
<evidence type="ECO:0000256" key="3">
    <source>
        <dbReference type="ARBA" id="ARBA00022833"/>
    </source>
</evidence>
<evidence type="ECO:0000256" key="2">
    <source>
        <dbReference type="ARBA" id="ARBA00022771"/>
    </source>
</evidence>
<evidence type="ECO:0000313" key="8">
    <source>
        <dbReference type="Proteomes" id="UP001158986"/>
    </source>
</evidence>
<dbReference type="InterPro" id="IPR013083">
    <property type="entry name" value="Znf_RING/FYVE/PHD"/>
</dbReference>
<dbReference type="EMBL" id="CAKLCB010000084">
    <property type="protein sequence ID" value="CAH0514811.1"/>
    <property type="molecule type" value="Genomic_DNA"/>
</dbReference>
<dbReference type="SUPFAM" id="SSF57903">
    <property type="entry name" value="FYVE/PHD zinc finger"/>
    <property type="match status" value="1"/>
</dbReference>
<dbReference type="PANTHER" id="PTHR13510">
    <property type="entry name" value="FYVE-FINGER-CONTAINING RAB5 EFFECTOR PROTEIN RABENOSYN-5-RELATED"/>
    <property type="match status" value="1"/>
</dbReference>
<dbReference type="InterPro" id="IPR017455">
    <property type="entry name" value="Znf_FYVE-rel"/>
</dbReference>
<dbReference type="PANTHER" id="PTHR13510:SF44">
    <property type="entry name" value="RABENOSYN-5"/>
    <property type="match status" value="1"/>
</dbReference>